<reference evidence="2" key="1">
    <citation type="journal article" date="2018" name="DNA Res.">
        <title>Multiple hybrid de novo genome assembly of finger millet, an orphan allotetraploid crop.</title>
        <authorList>
            <person name="Hatakeyama M."/>
            <person name="Aluri S."/>
            <person name="Balachadran M.T."/>
            <person name="Sivarajan S.R."/>
            <person name="Patrignani A."/>
            <person name="Gruter S."/>
            <person name="Poveda L."/>
            <person name="Shimizu-Inatsugi R."/>
            <person name="Baeten J."/>
            <person name="Francoijs K.J."/>
            <person name="Nataraja K.N."/>
            <person name="Reddy Y.A.N."/>
            <person name="Phadnis S."/>
            <person name="Ravikumar R.L."/>
            <person name="Schlapbach R."/>
            <person name="Sreeman S.M."/>
            <person name="Shimizu K.K."/>
        </authorList>
    </citation>
    <scope>NUCLEOTIDE SEQUENCE</scope>
</reference>
<dbReference type="Proteomes" id="UP001054889">
    <property type="component" value="Unassembled WGS sequence"/>
</dbReference>
<feature type="region of interest" description="Disordered" evidence="1">
    <location>
        <begin position="1"/>
        <end position="25"/>
    </location>
</feature>
<gene>
    <name evidence="2" type="primary">ga28508</name>
    <name evidence="2" type="ORF">PR202_ga28508</name>
</gene>
<name>A0AAV5DJE1_ELECO</name>
<feature type="compositionally biased region" description="Polar residues" evidence="1">
    <location>
        <begin position="11"/>
        <end position="25"/>
    </location>
</feature>
<evidence type="ECO:0000313" key="2">
    <source>
        <dbReference type="EMBL" id="GJN10417.1"/>
    </source>
</evidence>
<keyword evidence="3" id="KW-1185">Reference proteome</keyword>
<dbReference type="EMBL" id="BQKI01000017">
    <property type="protein sequence ID" value="GJN10417.1"/>
    <property type="molecule type" value="Genomic_DNA"/>
</dbReference>
<evidence type="ECO:0000256" key="1">
    <source>
        <dbReference type="SAM" id="MobiDB-lite"/>
    </source>
</evidence>
<organism evidence="2 3">
    <name type="scientific">Eleusine coracana subsp. coracana</name>
    <dbReference type="NCBI Taxonomy" id="191504"/>
    <lineage>
        <taxon>Eukaryota</taxon>
        <taxon>Viridiplantae</taxon>
        <taxon>Streptophyta</taxon>
        <taxon>Embryophyta</taxon>
        <taxon>Tracheophyta</taxon>
        <taxon>Spermatophyta</taxon>
        <taxon>Magnoliopsida</taxon>
        <taxon>Liliopsida</taxon>
        <taxon>Poales</taxon>
        <taxon>Poaceae</taxon>
        <taxon>PACMAD clade</taxon>
        <taxon>Chloridoideae</taxon>
        <taxon>Cynodonteae</taxon>
        <taxon>Eleusininae</taxon>
        <taxon>Eleusine</taxon>
    </lineage>
</organism>
<dbReference type="AlphaFoldDB" id="A0AAV5DJE1"/>
<protein>
    <submittedName>
        <fullName evidence="2">Uncharacterized protein</fullName>
    </submittedName>
</protein>
<comment type="caution">
    <text evidence="2">The sequence shown here is derived from an EMBL/GenBank/DDBJ whole genome shotgun (WGS) entry which is preliminary data.</text>
</comment>
<reference evidence="2" key="2">
    <citation type="submission" date="2021-12" db="EMBL/GenBank/DDBJ databases">
        <title>Resequencing data analysis of finger millet.</title>
        <authorList>
            <person name="Hatakeyama M."/>
            <person name="Aluri S."/>
            <person name="Balachadran M.T."/>
            <person name="Sivarajan S.R."/>
            <person name="Poveda L."/>
            <person name="Shimizu-Inatsugi R."/>
            <person name="Schlapbach R."/>
            <person name="Sreeman S.M."/>
            <person name="Shimizu K.K."/>
        </authorList>
    </citation>
    <scope>NUCLEOTIDE SEQUENCE</scope>
</reference>
<sequence length="96" mass="9842">MAMGLAGNYSPVLQQAPSRSPRRTTGLTSFECPGLLDVGSGAHLPPPAAGLRFSLGWIAAMALPASSARCPLLSSCNLHDEGFKTGSGVLCFSDPP</sequence>
<evidence type="ECO:0000313" key="3">
    <source>
        <dbReference type="Proteomes" id="UP001054889"/>
    </source>
</evidence>
<proteinExistence type="predicted"/>
<accession>A0AAV5DJE1</accession>